<keyword evidence="2 5" id="KW-0067">ATP-binding</keyword>
<evidence type="ECO:0000256" key="4">
    <source>
        <dbReference type="ARBA" id="ARBA00023175"/>
    </source>
</evidence>
<comment type="caution">
    <text evidence="9">The sequence shown here is derived from an EMBL/GenBank/DDBJ whole genome shotgun (WGS) entry which is preliminary data.</text>
</comment>
<keyword evidence="4 5" id="KW-0505">Motor protein</keyword>
<dbReference type="GO" id="GO:0005524">
    <property type="term" value="F:ATP binding"/>
    <property type="evidence" value="ECO:0007669"/>
    <property type="project" value="UniProtKB-UniRule"/>
</dbReference>
<keyword evidence="1 5" id="KW-0547">Nucleotide-binding</keyword>
<dbReference type="InterPro" id="IPR000253">
    <property type="entry name" value="FHA_dom"/>
</dbReference>
<evidence type="ECO:0000256" key="3">
    <source>
        <dbReference type="ARBA" id="ARBA00023054"/>
    </source>
</evidence>
<evidence type="ECO:0000256" key="1">
    <source>
        <dbReference type="ARBA" id="ARBA00022741"/>
    </source>
</evidence>
<evidence type="ECO:0000256" key="5">
    <source>
        <dbReference type="PROSITE-ProRule" id="PRU00283"/>
    </source>
</evidence>
<keyword evidence="3 7" id="KW-0175">Coiled coil</keyword>
<dbReference type="InterPro" id="IPR027417">
    <property type="entry name" value="P-loop_NTPase"/>
</dbReference>
<dbReference type="SUPFAM" id="SSF52540">
    <property type="entry name" value="P-loop containing nucleoside triphosphate hydrolases"/>
    <property type="match status" value="1"/>
</dbReference>
<keyword evidence="6" id="KW-0493">Microtubule</keyword>
<evidence type="ECO:0000256" key="6">
    <source>
        <dbReference type="RuleBase" id="RU000394"/>
    </source>
</evidence>
<name>A0A813VGL2_9BILA</name>
<feature type="coiled-coil region" evidence="7">
    <location>
        <begin position="880"/>
        <end position="921"/>
    </location>
</feature>
<dbReference type="OrthoDB" id="3176171at2759"/>
<dbReference type="SUPFAM" id="SSF49879">
    <property type="entry name" value="SMAD/FHA domain"/>
    <property type="match status" value="1"/>
</dbReference>
<feature type="binding site" evidence="5">
    <location>
        <begin position="108"/>
        <end position="115"/>
    </location>
    <ligand>
        <name>ATP</name>
        <dbReference type="ChEBI" id="CHEBI:30616"/>
    </ligand>
</feature>
<dbReference type="PRINTS" id="PR00380">
    <property type="entry name" value="KINESINHEAVY"/>
</dbReference>
<protein>
    <recommendedName>
        <fullName evidence="6">Kinesin-like protein</fullName>
    </recommendedName>
</protein>
<reference evidence="9" key="1">
    <citation type="submission" date="2021-02" db="EMBL/GenBank/DDBJ databases">
        <authorList>
            <person name="Nowell W R."/>
        </authorList>
    </citation>
    <scope>NUCLEOTIDE SEQUENCE</scope>
    <source>
        <strain evidence="9">Ploen Becks lab</strain>
    </source>
</reference>
<dbReference type="FunFam" id="3.40.850.10:FF:000063">
    <property type="entry name" value="Kinesin-like protein"/>
    <property type="match status" value="1"/>
</dbReference>
<evidence type="ECO:0000256" key="2">
    <source>
        <dbReference type="ARBA" id="ARBA00022840"/>
    </source>
</evidence>
<dbReference type="InterPro" id="IPR036961">
    <property type="entry name" value="Kinesin_motor_dom_sf"/>
</dbReference>
<dbReference type="GO" id="GO:0007018">
    <property type="term" value="P:microtubule-based movement"/>
    <property type="evidence" value="ECO:0007669"/>
    <property type="project" value="InterPro"/>
</dbReference>
<evidence type="ECO:0000313" key="10">
    <source>
        <dbReference type="Proteomes" id="UP000663879"/>
    </source>
</evidence>
<gene>
    <name evidence="9" type="ORF">OXX778_LOCUS8476</name>
</gene>
<dbReference type="GO" id="GO:0005874">
    <property type="term" value="C:microtubule"/>
    <property type="evidence" value="ECO:0007669"/>
    <property type="project" value="UniProtKB-KW"/>
</dbReference>
<dbReference type="AlphaFoldDB" id="A0A813VGL2"/>
<organism evidence="9 10">
    <name type="scientific">Brachionus calyciflorus</name>
    <dbReference type="NCBI Taxonomy" id="104777"/>
    <lineage>
        <taxon>Eukaryota</taxon>
        <taxon>Metazoa</taxon>
        <taxon>Spiralia</taxon>
        <taxon>Gnathifera</taxon>
        <taxon>Rotifera</taxon>
        <taxon>Eurotatoria</taxon>
        <taxon>Monogononta</taxon>
        <taxon>Pseudotrocha</taxon>
        <taxon>Ploima</taxon>
        <taxon>Brachionidae</taxon>
        <taxon>Brachionus</taxon>
    </lineage>
</organism>
<dbReference type="Pfam" id="PF00498">
    <property type="entry name" value="FHA"/>
    <property type="match status" value="1"/>
</dbReference>
<feature type="domain" description="Kinesin motor" evidence="8">
    <location>
        <begin position="5"/>
        <end position="361"/>
    </location>
</feature>
<dbReference type="Gene3D" id="2.60.200.20">
    <property type="match status" value="1"/>
</dbReference>
<evidence type="ECO:0000313" key="9">
    <source>
        <dbReference type="EMBL" id="CAF0841426.1"/>
    </source>
</evidence>
<evidence type="ECO:0000259" key="8">
    <source>
        <dbReference type="PROSITE" id="PS50067"/>
    </source>
</evidence>
<dbReference type="InterPro" id="IPR001752">
    <property type="entry name" value="Kinesin_motor_dom"/>
</dbReference>
<dbReference type="Pfam" id="PF00225">
    <property type="entry name" value="Kinesin"/>
    <property type="match status" value="1"/>
</dbReference>
<dbReference type="EMBL" id="CAJNOC010001169">
    <property type="protein sequence ID" value="CAF0841426.1"/>
    <property type="molecule type" value="Genomic_DNA"/>
</dbReference>
<dbReference type="Gene3D" id="3.40.850.10">
    <property type="entry name" value="Kinesin motor domain"/>
    <property type="match status" value="1"/>
</dbReference>
<dbReference type="InterPro" id="IPR019821">
    <property type="entry name" value="Kinesin_motor_CS"/>
</dbReference>
<accession>A0A813VGL2</accession>
<dbReference type="GO" id="GO:0003777">
    <property type="term" value="F:microtubule motor activity"/>
    <property type="evidence" value="ECO:0007669"/>
    <property type="project" value="InterPro"/>
</dbReference>
<dbReference type="PROSITE" id="PS00411">
    <property type="entry name" value="KINESIN_MOTOR_1"/>
    <property type="match status" value="1"/>
</dbReference>
<dbReference type="SMART" id="SM00129">
    <property type="entry name" value="KISc"/>
    <property type="match status" value="1"/>
</dbReference>
<feature type="coiled-coil region" evidence="7">
    <location>
        <begin position="399"/>
        <end position="452"/>
    </location>
</feature>
<evidence type="ECO:0000256" key="7">
    <source>
        <dbReference type="SAM" id="Coils"/>
    </source>
</evidence>
<keyword evidence="10" id="KW-1185">Reference proteome</keyword>
<dbReference type="Proteomes" id="UP000663879">
    <property type="component" value="Unassembled WGS sequence"/>
</dbReference>
<dbReference type="GO" id="GO:0008017">
    <property type="term" value="F:microtubule binding"/>
    <property type="evidence" value="ECO:0007669"/>
    <property type="project" value="InterPro"/>
</dbReference>
<dbReference type="PROSITE" id="PS50067">
    <property type="entry name" value="KINESIN_MOTOR_2"/>
    <property type="match status" value="1"/>
</dbReference>
<dbReference type="PANTHER" id="PTHR47117">
    <property type="entry name" value="STAR-RELATED LIPID TRANSFER PROTEIN 9"/>
    <property type="match status" value="1"/>
</dbReference>
<proteinExistence type="inferred from homology"/>
<dbReference type="InterPro" id="IPR008984">
    <property type="entry name" value="SMAD_FHA_dom_sf"/>
</dbReference>
<comment type="similarity">
    <text evidence="5 6">Belongs to the TRAFAC class myosin-kinesin ATPase superfamily. Kinesin family.</text>
</comment>
<sequence>MPSENLKVAVRVRGFNDREKALNSKCVVHMDGNTTTVKNPDGNEAEKRFAFDYSYWSFDGFKVEPNGYLAPDNNSSRYCDQKRVFDDLGVGILNNAFDGYNSSIFAYGQTGSGKSYSIIGTTANKGIVPLVCEQIFQRIESAQKENKDNQFEVTFSMIEIYNEVVRDLLSSKGATDRKGLQLHEKPGRGFHILEKDLKPTQVCNYSSIEKLMEQGNKHKSIAETKMNATSSRAHTIVELVFKQTFKNLDGNVMQRVSVVDLVDLAGSERQSKTMASGDTLKEGIAINLSLTSLGNVISALASQSNGQNVRVPYRDSTLTKLLMNALGGNSKTVMVAAISPSDNNYAETISTLRYADRAKQIKTNAKVNEDPKDKLIRELQEEIARLKSSGVGLISGIPADLSKKEYERAKKEMEENIKRQLEDSEKQMERMKESYEHRLAEALAKSKELDKQSVNDKAKICPHLSNINSDPMLTGSLKHLLEYPDSKKTLVVGSTDKVDIQMHGLGVSDRHCGITFENGEFHIEPYPNSRIMKNGKQYEEKFQLNNFDRLVFGASLYFLFINPSKFDQDSEQMVINQMNTITVEKIQKEIAEESGLISDGFDHRKPDELQCINELIDLMPPVEEANQMSILMDKKMRYDLMILNPIVIGDPHSKPRPVILVRKFGTSLEWIWEAEKFIDRKAVMSDFYLDFKEDGKINNPKYISSDPFVDPSDMPVLIGVAVVEPKCILHRIPLEDTPKVFDYCKKLAGSLHVEMLACDKQGIVYENIEKAIIQNPEKDLKELYYLIRINNVKCLSTRYKKIFCQFKVFGDENYSKSQVGNDSNNPNFKFQRMVSYPDVGTNLLKYYSTYPIFIQVLGIQLSNQNDSNKMTTRQWFDKEKKDKNNSVDKLREEVNRLQLDLDRTKNKLKNVETLLDYAEKKKKKKIRTDYIRECILSNNPEIMNKLYELVNKMNDKD</sequence>